<dbReference type="Pfam" id="PF00106">
    <property type="entry name" value="adh_short"/>
    <property type="match status" value="1"/>
</dbReference>
<dbReference type="InterPro" id="IPR002347">
    <property type="entry name" value="SDR_fam"/>
</dbReference>
<dbReference type="InterPro" id="IPR051122">
    <property type="entry name" value="SDR_DHRS6-like"/>
</dbReference>
<accession>A0ABW9FT47</accession>
<evidence type="ECO:0000256" key="2">
    <source>
        <dbReference type="ARBA" id="ARBA00023002"/>
    </source>
</evidence>
<dbReference type="EMBL" id="JBDLNU010000002">
    <property type="protein sequence ID" value="MFM1728761.1"/>
    <property type="molecule type" value="Genomic_DNA"/>
</dbReference>
<evidence type="ECO:0000313" key="3">
    <source>
        <dbReference type="EMBL" id="MFM1728761.1"/>
    </source>
</evidence>
<protein>
    <submittedName>
        <fullName evidence="3">SDR family oxidoreductase</fullName>
    </submittedName>
</protein>
<keyword evidence="4" id="KW-1185">Reference proteome</keyword>
<evidence type="ECO:0000256" key="1">
    <source>
        <dbReference type="ARBA" id="ARBA00006484"/>
    </source>
</evidence>
<proteinExistence type="inferred from homology"/>
<name>A0ABW9FT47_9NOCA</name>
<sequence>MHSLTGKTVVVTGHASGIGAAIAAKLIDLGALVIGVDRTDTESAPRPFNTIVGDLSTFEGVRAIADAIDRPIDVLINNAGVAATQPWRTVLAVNALAPRDLTRLLLPKFGQQPVVVTTASQAGFRWQQNFARANNFLAVDDWDDALDSVSNLPDIDTICYSMSKEAAIVNSGNLAVDGKHIGLRSNTVSPGTVGTPLLSDFTATMGEAAIDGAAAWAGRHATPEEIADAVLFLASDESSWISGADLPVDGGYGSLVFRTFVAPAVGRAGRQA</sequence>
<reference evidence="3 4" key="1">
    <citation type="submission" date="2023-11" db="EMBL/GenBank/DDBJ databases">
        <authorList>
            <person name="Val-Calvo J."/>
            <person name="Scortti M."/>
            <person name="Vazquez-Boland J."/>
        </authorList>
    </citation>
    <scope>NUCLEOTIDE SEQUENCE [LARGE SCALE GENOMIC DNA]</scope>
    <source>
        <strain evidence="3 4">DSM 46662</strain>
    </source>
</reference>
<dbReference type="RefSeq" id="WP_348605123.1">
    <property type="nucleotide sequence ID" value="NZ_CP157276.1"/>
</dbReference>
<evidence type="ECO:0000313" key="4">
    <source>
        <dbReference type="Proteomes" id="UP001629744"/>
    </source>
</evidence>
<dbReference type="PANTHER" id="PTHR43477">
    <property type="entry name" value="DIHYDROANTICAPSIN 7-DEHYDROGENASE"/>
    <property type="match status" value="1"/>
</dbReference>
<dbReference type="Proteomes" id="UP001629744">
    <property type="component" value="Unassembled WGS sequence"/>
</dbReference>
<dbReference type="Pfam" id="PF13561">
    <property type="entry name" value="adh_short_C2"/>
    <property type="match status" value="1"/>
</dbReference>
<dbReference type="PRINTS" id="PR00081">
    <property type="entry name" value="GDHRDH"/>
</dbReference>
<gene>
    <name evidence="3" type="ORF">ABEU19_002255</name>
</gene>
<comment type="similarity">
    <text evidence="1">Belongs to the short-chain dehydrogenases/reductases (SDR) family.</text>
</comment>
<dbReference type="InterPro" id="IPR036291">
    <property type="entry name" value="NAD(P)-bd_dom_sf"/>
</dbReference>
<keyword evidence="2" id="KW-0560">Oxidoreductase</keyword>
<comment type="caution">
    <text evidence="3">The sequence shown here is derived from an EMBL/GenBank/DDBJ whole genome shotgun (WGS) entry which is preliminary data.</text>
</comment>
<dbReference type="Gene3D" id="3.40.50.720">
    <property type="entry name" value="NAD(P)-binding Rossmann-like Domain"/>
    <property type="match status" value="1"/>
</dbReference>
<dbReference type="SUPFAM" id="SSF51735">
    <property type="entry name" value="NAD(P)-binding Rossmann-fold domains"/>
    <property type="match status" value="1"/>
</dbReference>
<dbReference type="PANTHER" id="PTHR43477:SF1">
    <property type="entry name" value="DIHYDROANTICAPSIN 7-DEHYDROGENASE"/>
    <property type="match status" value="1"/>
</dbReference>
<organism evidence="3 4">
    <name type="scientific">Prescottella soli</name>
    <dbReference type="NCBI Taxonomy" id="1543852"/>
    <lineage>
        <taxon>Bacteria</taxon>
        <taxon>Bacillati</taxon>
        <taxon>Actinomycetota</taxon>
        <taxon>Actinomycetes</taxon>
        <taxon>Mycobacteriales</taxon>
        <taxon>Nocardiaceae</taxon>
        <taxon>Prescottella</taxon>
    </lineage>
</organism>